<keyword evidence="2" id="KW-0677">Repeat</keyword>
<keyword evidence="1" id="KW-0479">Metal-binding</keyword>
<dbReference type="SMART" id="SM00248">
    <property type="entry name" value="ANK"/>
    <property type="match status" value="3"/>
</dbReference>
<dbReference type="Gene3D" id="1.25.40.20">
    <property type="entry name" value="Ankyrin repeat-containing domain"/>
    <property type="match status" value="2"/>
</dbReference>
<comment type="caution">
    <text evidence="9">The sequence shown here is derived from an EMBL/GenBank/DDBJ whole genome shotgun (WGS) entry which is preliminary data.</text>
</comment>
<dbReference type="InterPro" id="IPR002110">
    <property type="entry name" value="Ankyrin_rpt"/>
</dbReference>
<dbReference type="Proteomes" id="UP001634394">
    <property type="component" value="Unassembled WGS sequence"/>
</dbReference>
<dbReference type="Gene3D" id="6.10.140.2220">
    <property type="match status" value="1"/>
</dbReference>
<name>A0ABD3UQE8_SINWO</name>
<proteinExistence type="predicted"/>
<evidence type="ECO:0000256" key="5">
    <source>
        <dbReference type="ARBA" id="ARBA00023043"/>
    </source>
</evidence>
<evidence type="ECO:0000256" key="6">
    <source>
        <dbReference type="PROSITE-ProRule" id="PRU00023"/>
    </source>
</evidence>
<dbReference type="GO" id="GO:0008270">
    <property type="term" value="F:zinc ion binding"/>
    <property type="evidence" value="ECO:0007669"/>
    <property type="project" value="UniProtKB-KW"/>
</dbReference>
<dbReference type="PROSITE" id="PS50865">
    <property type="entry name" value="ZF_MYND_2"/>
    <property type="match status" value="1"/>
</dbReference>
<dbReference type="Pfam" id="PF12796">
    <property type="entry name" value="Ank_2"/>
    <property type="match status" value="1"/>
</dbReference>
<feature type="repeat" description="ANK" evidence="6">
    <location>
        <begin position="141"/>
        <end position="173"/>
    </location>
</feature>
<dbReference type="EMBL" id="JBJQND010000015">
    <property type="protein sequence ID" value="KAL3851744.1"/>
    <property type="molecule type" value="Genomic_DNA"/>
</dbReference>
<dbReference type="AlphaFoldDB" id="A0ABD3UQE8"/>
<dbReference type="PROSITE" id="PS50088">
    <property type="entry name" value="ANK_REPEAT"/>
    <property type="match status" value="2"/>
</dbReference>
<feature type="repeat" description="ANK" evidence="6">
    <location>
        <begin position="73"/>
        <end position="105"/>
    </location>
</feature>
<evidence type="ECO:0000256" key="2">
    <source>
        <dbReference type="ARBA" id="ARBA00022737"/>
    </source>
</evidence>
<keyword evidence="5 6" id="KW-0040">ANK repeat</keyword>
<sequence>MNASDKAKRKKDSKEKQSEMKWEELQNYRHVIETELQILVMKAAEMEEYADLKDYLQLLTEVDPSKLHKRDSMGMTALHCAVACKNLPTVILLLKYGLDVNAQDILGFSPIFLATGHYPDVEIATYLIESGKASVDLRSKTGITPLHGAALQGNTDCIKLLLEHGADPRVEDEDGTMSFDIAKDDNTLSLLHEALIEVDSKQDAVDAICAQCRQIPKTGLKRCAQCHITPYCSRECQIKHWKDGGHKRTCTGYVLARSDTDELDKGNKDAVHMSLYHVLGSESRNVKLIARKINEAPKKMEFLRSKRFVVKVQVPLGLSGGPMMAYNADRTVEGFINPSEKGYNVLVDRIHTERYMGIKGFFWAELTDKTDGTFKVFHGKLAPYQSW</sequence>
<dbReference type="InterPro" id="IPR002893">
    <property type="entry name" value="Znf_MYND"/>
</dbReference>
<feature type="domain" description="MYND-type" evidence="8">
    <location>
        <begin position="209"/>
        <end position="250"/>
    </location>
</feature>
<dbReference type="Pfam" id="PF01753">
    <property type="entry name" value="zf-MYND"/>
    <property type="match status" value="1"/>
</dbReference>
<evidence type="ECO:0000256" key="7">
    <source>
        <dbReference type="PROSITE-ProRule" id="PRU00134"/>
    </source>
</evidence>
<dbReference type="SUPFAM" id="SSF144232">
    <property type="entry name" value="HIT/MYND zinc finger-like"/>
    <property type="match status" value="1"/>
</dbReference>
<dbReference type="InterPro" id="IPR036770">
    <property type="entry name" value="Ankyrin_rpt-contain_sf"/>
</dbReference>
<keyword evidence="4" id="KW-0862">Zinc</keyword>
<dbReference type="PROSITE" id="PS50297">
    <property type="entry name" value="ANK_REP_REGION"/>
    <property type="match status" value="2"/>
</dbReference>
<evidence type="ECO:0000256" key="4">
    <source>
        <dbReference type="ARBA" id="ARBA00022833"/>
    </source>
</evidence>
<keyword evidence="10" id="KW-1185">Reference proteome</keyword>
<dbReference type="PROSITE" id="PS01360">
    <property type="entry name" value="ZF_MYND_1"/>
    <property type="match status" value="1"/>
</dbReference>
<reference evidence="9 10" key="1">
    <citation type="submission" date="2024-11" db="EMBL/GenBank/DDBJ databases">
        <title>Chromosome-level genome assembly of the freshwater bivalve Anodonta woodiana.</title>
        <authorList>
            <person name="Chen X."/>
        </authorList>
    </citation>
    <scope>NUCLEOTIDE SEQUENCE [LARGE SCALE GENOMIC DNA]</scope>
    <source>
        <strain evidence="9">MN2024</strain>
        <tissue evidence="9">Gills</tissue>
    </source>
</reference>
<protein>
    <recommendedName>
        <fullName evidence="8">MYND-type domain-containing protein</fullName>
    </recommendedName>
</protein>
<evidence type="ECO:0000256" key="3">
    <source>
        <dbReference type="ARBA" id="ARBA00022771"/>
    </source>
</evidence>
<accession>A0ABD3UQE8</accession>
<organism evidence="9 10">
    <name type="scientific">Sinanodonta woodiana</name>
    <name type="common">Chinese pond mussel</name>
    <name type="synonym">Anodonta woodiana</name>
    <dbReference type="NCBI Taxonomy" id="1069815"/>
    <lineage>
        <taxon>Eukaryota</taxon>
        <taxon>Metazoa</taxon>
        <taxon>Spiralia</taxon>
        <taxon>Lophotrochozoa</taxon>
        <taxon>Mollusca</taxon>
        <taxon>Bivalvia</taxon>
        <taxon>Autobranchia</taxon>
        <taxon>Heteroconchia</taxon>
        <taxon>Palaeoheterodonta</taxon>
        <taxon>Unionida</taxon>
        <taxon>Unionoidea</taxon>
        <taxon>Unionidae</taxon>
        <taxon>Unioninae</taxon>
        <taxon>Sinanodonta</taxon>
    </lineage>
</organism>
<evidence type="ECO:0000259" key="8">
    <source>
        <dbReference type="PROSITE" id="PS50865"/>
    </source>
</evidence>
<dbReference type="PANTHER" id="PTHR24171:SF8">
    <property type="entry name" value="BRCA1-ASSOCIATED RING DOMAIN PROTEIN 1"/>
    <property type="match status" value="1"/>
</dbReference>
<dbReference type="PANTHER" id="PTHR24171">
    <property type="entry name" value="ANKYRIN REPEAT DOMAIN-CONTAINING PROTEIN 39-RELATED"/>
    <property type="match status" value="1"/>
</dbReference>
<gene>
    <name evidence="9" type="ORF">ACJMK2_015457</name>
</gene>
<evidence type="ECO:0000256" key="1">
    <source>
        <dbReference type="ARBA" id="ARBA00022723"/>
    </source>
</evidence>
<keyword evidence="3 7" id="KW-0863">Zinc-finger</keyword>
<dbReference type="SUPFAM" id="SSF48403">
    <property type="entry name" value="Ankyrin repeat"/>
    <property type="match status" value="1"/>
</dbReference>
<evidence type="ECO:0000313" key="10">
    <source>
        <dbReference type="Proteomes" id="UP001634394"/>
    </source>
</evidence>
<evidence type="ECO:0000313" key="9">
    <source>
        <dbReference type="EMBL" id="KAL3851744.1"/>
    </source>
</evidence>